<dbReference type="PANTHER" id="PTHR46241">
    <property type="entry name" value="ARMADILLO REPEAT-CONTAINING PROTEIN 4 ARMC4"/>
    <property type="match status" value="1"/>
</dbReference>
<feature type="repeat" description="ARM" evidence="1">
    <location>
        <begin position="870"/>
        <end position="912"/>
    </location>
</feature>
<protein>
    <submittedName>
        <fullName evidence="3">Armadillo repeat-containing protein 4</fullName>
    </submittedName>
</protein>
<evidence type="ECO:0000256" key="1">
    <source>
        <dbReference type="PROSITE-ProRule" id="PRU00259"/>
    </source>
</evidence>
<dbReference type="Gene3D" id="1.25.10.10">
    <property type="entry name" value="Leucine-rich Repeat Variant"/>
    <property type="match status" value="4"/>
</dbReference>
<dbReference type="InterPro" id="IPR016024">
    <property type="entry name" value="ARM-type_fold"/>
</dbReference>
<feature type="compositionally biased region" description="Polar residues" evidence="2">
    <location>
        <begin position="231"/>
        <end position="261"/>
    </location>
</feature>
<sequence length="990" mass="109140">MLVDGKCEKNPLIEIRETDPYTVKRSNGYRAPPWREVLGEVAYFLITVEGHENVLSITASNRGWFINRGFDSVKCELSFDQEGEVYPTLLALLRSECSAFEEFLSAPEGVLLMYRLKWLYRIEKSTRKSLTELRQEGAERKLDGNNLSRDVYENPTPRQTSGVALHGVEKCERSASKPRTDVISQMRIRLCSGERNLTSPSTSVAKPSGDQMQKRNALLPSVKTSLDDTSLRTPRSTSSEQWDTIDTNNSLLPRPSNASNENIDRSNHNASQSKSAIKGDSTYYYTEDEDTAKYAFKDAGIFGPYLDVITHERIKNQFYSPRAPETDVDSIGEPSSDSEEEGQAQNFFVKDPNTELPPEHWQIGKLVKYIKGGNQTSTTISLCALYDMPLNTEVCQLAVRDTGGVEVLVNLLETDEVRCKLGALKILKEISQNPELRRAISDQGGIPPMVELLRSPNRDLKCLSAEAIANVAKFARARRTVRQQGGIKKLVALLDVTNYCGDVRSPDVGRDLEVARCGALALWSCSKSVRARAAMKKAGVISLLARLLKSPYEALLIPTIGILEECASEHDYRDAIRTEGMVEDLVAHLRVQNEELQMHCATTIFKCAVEQETRDLVRQHGGLLPLLELLSVNENKELQAATTGAIWKCAISPENAKELQKGDVISKLVAILTQQPEEVLVNVVGALGEMAKNKNNIALIRQANGIPPLIALLTGTNEDLLINTTRALGRIAEDQESAPVIEKYDGVRLLWSLMKSNNPSVQANAAWALCPCIENAVEGGEMVRSFVGGLELVIGLLRSPSMEVRAAICGVISKIAKDEENLAVITDHGAVPLLSELSYTTEDSLRRPLAEAVARCCCWATNRSDFGKNGAVEPLVCYLKSEDPDVQCATAKALHQLSKHPENCVVMHAAGAVKYLVDLVSSNNEELQEAASSCIANIRRIALAHVRAQQEWQARETRQQFIRHAEVPARPSPGPRTSTISPTTATLKTA</sequence>
<feature type="region of interest" description="Disordered" evidence="2">
    <location>
        <begin position="194"/>
        <end position="276"/>
    </location>
</feature>
<dbReference type="InterPro" id="IPR011989">
    <property type="entry name" value="ARM-like"/>
</dbReference>
<gene>
    <name evidence="3" type="ORF">TcWFU_004128</name>
</gene>
<comment type="caution">
    <text evidence="3">The sequence shown here is derived from an EMBL/GenBank/DDBJ whole genome shotgun (WGS) entry which is preliminary data.</text>
</comment>
<dbReference type="EMBL" id="JAKROA010000001">
    <property type="protein sequence ID" value="KAL5111899.1"/>
    <property type="molecule type" value="Genomic_DNA"/>
</dbReference>
<feature type="repeat" description="ARM" evidence="1">
    <location>
        <begin position="911"/>
        <end position="938"/>
    </location>
</feature>
<reference evidence="3 4" key="1">
    <citation type="journal article" date="2022" name="Front. Cell. Infect. Microbiol.">
        <title>The Genomes of Two Strains of Taenia crassiceps the Animal Model for the Study of Human Cysticercosis.</title>
        <authorList>
            <person name="Bobes R.J."/>
            <person name="Estrada K."/>
            <person name="Rios-Valencia D.G."/>
            <person name="Calderon-Gallegos A."/>
            <person name="de la Torre P."/>
            <person name="Carrero J.C."/>
            <person name="Sanchez-Flores A."/>
            <person name="Laclette J.P."/>
        </authorList>
    </citation>
    <scope>NUCLEOTIDE SEQUENCE [LARGE SCALE GENOMIC DNA]</scope>
    <source>
        <strain evidence="3">WFUcys</strain>
    </source>
</reference>
<feature type="compositionally biased region" description="Polar residues" evidence="2">
    <location>
        <begin position="195"/>
        <end position="205"/>
    </location>
</feature>
<dbReference type="Pfam" id="PF00514">
    <property type="entry name" value="Arm"/>
    <property type="match status" value="3"/>
</dbReference>
<feature type="region of interest" description="Disordered" evidence="2">
    <location>
        <begin position="967"/>
        <end position="990"/>
    </location>
</feature>
<dbReference type="SMART" id="SM00185">
    <property type="entry name" value="ARM"/>
    <property type="match status" value="13"/>
</dbReference>
<dbReference type="PANTHER" id="PTHR46241:SF1">
    <property type="entry name" value="OUTER DYNEIN ARM-DOCKING COMPLEX SUBUNIT 2"/>
    <property type="match status" value="1"/>
</dbReference>
<feature type="compositionally biased region" description="Acidic residues" evidence="2">
    <location>
        <begin position="326"/>
        <end position="342"/>
    </location>
</feature>
<dbReference type="PROSITE" id="PS50176">
    <property type="entry name" value="ARM_REPEAT"/>
    <property type="match status" value="7"/>
</dbReference>
<feature type="repeat" description="ARM" evidence="1">
    <location>
        <begin position="704"/>
        <end position="746"/>
    </location>
</feature>
<organism evidence="3 4">
    <name type="scientific">Taenia crassiceps</name>
    <dbReference type="NCBI Taxonomy" id="6207"/>
    <lineage>
        <taxon>Eukaryota</taxon>
        <taxon>Metazoa</taxon>
        <taxon>Spiralia</taxon>
        <taxon>Lophotrochozoa</taxon>
        <taxon>Platyhelminthes</taxon>
        <taxon>Cestoda</taxon>
        <taxon>Eucestoda</taxon>
        <taxon>Cyclophyllidea</taxon>
        <taxon>Taeniidae</taxon>
        <taxon>Taenia</taxon>
    </lineage>
</organism>
<feature type="repeat" description="ARM" evidence="1">
    <location>
        <begin position="444"/>
        <end position="486"/>
    </location>
</feature>
<feature type="compositionally biased region" description="Polar residues" evidence="2">
    <location>
        <begin position="975"/>
        <end position="990"/>
    </location>
</feature>
<dbReference type="SUPFAM" id="SSF48371">
    <property type="entry name" value="ARM repeat"/>
    <property type="match status" value="2"/>
</dbReference>
<evidence type="ECO:0000313" key="4">
    <source>
        <dbReference type="Proteomes" id="UP001651158"/>
    </source>
</evidence>
<keyword evidence="4" id="KW-1185">Reference proteome</keyword>
<feature type="repeat" description="ARM" evidence="1">
    <location>
        <begin position="403"/>
        <end position="445"/>
    </location>
</feature>
<feature type="repeat" description="ARM" evidence="1">
    <location>
        <begin position="788"/>
        <end position="830"/>
    </location>
</feature>
<feature type="region of interest" description="Disordered" evidence="2">
    <location>
        <begin position="320"/>
        <end position="343"/>
    </location>
</feature>
<proteinExistence type="predicted"/>
<dbReference type="Proteomes" id="UP001651158">
    <property type="component" value="Unassembled WGS sequence"/>
</dbReference>
<name>A0ABR4QQJ3_9CEST</name>
<evidence type="ECO:0000313" key="3">
    <source>
        <dbReference type="EMBL" id="KAL5111899.1"/>
    </source>
</evidence>
<accession>A0ABR4QQJ3</accession>
<dbReference type="InterPro" id="IPR000225">
    <property type="entry name" value="Armadillo"/>
</dbReference>
<feature type="repeat" description="ARM" evidence="1">
    <location>
        <begin position="663"/>
        <end position="705"/>
    </location>
</feature>
<evidence type="ECO:0000256" key="2">
    <source>
        <dbReference type="SAM" id="MobiDB-lite"/>
    </source>
</evidence>